<protein>
    <recommendedName>
        <fullName evidence="10">CTCK domain-containing protein</fullName>
    </recommendedName>
</protein>
<dbReference type="InterPro" id="IPR004133">
    <property type="entry name" value="DAN_dom"/>
</dbReference>
<evidence type="ECO:0000259" key="10">
    <source>
        <dbReference type="PROSITE" id="PS01225"/>
    </source>
</evidence>
<organism evidence="11 12">
    <name type="scientific">Eleutherodactylus coqui</name>
    <name type="common">Puerto Rican coqui</name>
    <dbReference type="NCBI Taxonomy" id="57060"/>
    <lineage>
        <taxon>Eukaryota</taxon>
        <taxon>Metazoa</taxon>
        <taxon>Chordata</taxon>
        <taxon>Craniata</taxon>
        <taxon>Vertebrata</taxon>
        <taxon>Euteleostomi</taxon>
        <taxon>Amphibia</taxon>
        <taxon>Batrachia</taxon>
        <taxon>Anura</taxon>
        <taxon>Neobatrachia</taxon>
        <taxon>Hyloidea</taxon>
        <taxon>Eleutherodactylidae</taxon>
        <taxon>Eleutherodactylinae</taxon>
        <taxon>Eleutherodactylus</taxon>
        <taxon>Eleutherodactylus</taxon>
    </lineage>
</organism>
<dbReference type="Pfam" id="PF03045">
    <property type="entry name" value="DAN"/>
    <property type="match status" value="1"/>
</dbReference>
<sequence>MLLQILQLLIVSYIGSQGEGKSMETRARSKYHSIIHHHQLRKEKDGAPSFMGSAQNIRKEEATSSVRGKTPEKNRFPKEKPQLKDKHGEQNSHNVNLPKMVGHGGTRSNRSSERKVDDSEKNYAQKSWNHFIYNMNAATETRNYPVKPQEVQKEVCETLPFTQNIIHKNCAKMVIKNNLCFGKCDSLYVPNQRYQLNMCSHCLPFKFTMNPLKLNCTGSMSVVKVIMMVEECNTAMSNWFCLFHPAADCWSSLHHYMEALNLTAPAAVLVYEPSYMHVLQLLLFVLVFAVYAWSTV</sequence>
<feature type="signal peptide" evidence="6">
    <location>
        <begin position="1"/>
        <end position="20"/>
    </location>
</feature>
<keyword evidence="4 6" id="KW-0732">Signal</keyword>
<name>A0A8J6FES3_ELECQ</name>
<feature type="compositionally biased region" description="Basic and acidic residues" evidence="8">
    <location>
        <begin position="110"/>
        <end position="121"/>
    </location>
</feature>
<dbReference type="Proteomes" id="UP000770717">
    <property type="component" value="Unassembled WGS sequence"/>
</dbReference>
<keyword evidence="12" id="KW-1185">Reference proteome</keyword>
<evidence type="ECO:0000313" key="11">
    <source>
        <dbReference type="EMBL" id="KAG9486702.1"/>
    </source>
</evidence>
<dbReference type="Gene3D" id="2.10.90.10">
    <property type="entry name" value="Cystine-knot cytokines"/>
    <property type="match status" value="1"/>
</dbReference>
<dbReference type="InterPro" id="IPR016860">
    <property type="entry name" value="Cerberus"/>
</dbReference>
<evidence type="ECO:0000256" key="4">
    <source>
        <dbReference type="ARBA" id="ARBA00022729"/>
    </source>
</evidence>
<dbReference type="PROSITE" id="PS01225">
    <property type="entry name" value="CTCK_2"/>
    <property type="match status" value="1"/>
</dbReference>
<evidence type="ECO:0000256" key="1">
    <source>
        <dbReference type="ARBA" id="ARBA00004613"/>
    </source>
</evidence>
<feature type="chain" id="PRO_5035350894" description="CTCK domain-containing protein" evidence="6">
    <location>
        <begin position="21"/>
        <end position="296"/>
    </location>
</feature>
<dbReference type="InterPro" id="IPR029034">
    <property type="entry name" value="Cystine-knot_cytokine"/>
</dbReference>
<keyword evidence="9" id="KW-0812">Transmembrane</keyword>
<comment type="subcellular location">
    <subcellularLocation>
        <location evidence="1 6">Secreted</location>
    </subcellularLocation>
</comment>
<dbReference type="PANTHER" id="PTHR15273:SF8">
    <property type="entry name" value="CERBERUS"/>
    <property type="match status" value="1"/>
</dbReference>
<dbReference type="SMART" id="SM00041">
    <property type="entry name" value="CT"/>
    <property type="match status" value="1"/>
</dbReference>
<evidence type="ECO:0000256" key="9">
    <source>
        <dbReference type="SAM" id="Phobius"/>
    </source>
</evidence>
<keyword evidence="9" id="KW-1133">Transmembrane helix</keyword>
<dbReference type="InterPro" id="IPR006207">
    <property type="entry name" value="Cys_knot_C"/>
</dbReference>
<evidence type="ECO:0000256" key="3">
    <source>
        <dbReference type="ARBA" id="ARBA00022525"/>
    </source>
</evidence>
<keyword evidence="9" id="KW-0472">Membrane</keyword>
<dbReference type="OrthoDB" id="9950584at2759"/>
<dbReference type="AlphaFoldDB" id="A0A8J6FES3"/>
<proteinExistence type="inferred from homology"/>
<evidence type="ECO:0000256" key="5">
    <source>
        <dbReference type="ARBA" id="ARBA00023157"/>
    </source>
</evidence>
<feature type="compositionally biased region" description="Basic and acidic residues" evidence="8">
    <location>
        <begin position="69"/>
        <end position="90"/>
    </location>
</feature>
<dbReference type="GO" id="GO:0003002">
    <property type="term" value="P:regionalization"/>
    <property type="evidence" value="ECO:0007669"/>
    <property type="project" value="UniProtKB-ARBA"/>
</dbReference>
<comment type="similarity">
    <text evidence="2 6">Belongs to the DAN family.</text>
</comment>
<dbReference type="GO" id="GO:0005576">
    <property type="term" value="C:extracellular region"/>
    <property type="evidence" value="ECO:0007669"/>
    <property type="project" value="UniProtKB-SubCell"/>
</dbReference>
<evidence type="ECO:0000256" key="6">
    <source>
        <dbReference type="PIRNR" id="PIRNR027807"/>
    </source>
</evidence>
<evidence type="ECO:0000256" key="2">
    <source>
        <dbReference type="ARBA" id="ARBA00007872"/>
    </source>
</evidence>
<comment type="caution">
    <text evidence="11">The sequence shown here is derived from an EMBL/GenBank/DDBJ whole genome shotgun (WGS) entry which is preliminary data.</text>
</comment>
<feature type="domain" description="CTCK" evidence="10">
    <location>
        <begin position="156"/>
        <end position="242"/>
    </location>
</feature>
<evidence type="ECO:0000256" key="8">
    <source>
        <dbReference type="SAM" id="MobiDB-lite"/>
    </source>
</evidence>
<keyword evidence="3 6" id="KW-0964">Secreted</keyword>
<dbReference type="PANTHER" id="PTHR15273">
    <property type="entry name" value="DAN DOMAIN FAMILY MEMBER 5"/>
    <property type="match status" value="1"/>
</dbReference>
<dbReference type="GO" id="GO:0048513">
    <property type="term" value="P:animal organ development"/>
    <property type="evidence" value="ECO:0007669"/>
    <property type="project" value="UniProtKB-ARBA"/>
</dbReference>
<reference evidence="11" key="1">
    <citation type="thesis" date="2020" institute="ProQuest LLC" country="789 East Eisenhower Parkway, Ann Arbor, MI, USA">
        <title>Comparative Genomics and Chromosome Evolution.</title>
        <authorList>
            <person name="Mudd A.B."/>
        </authorList>
    </citation>
    <scope>NUCLEOTIDE SEQUENCE</scope>
    <source>
        <strain evidence="11">HN-11 Male</strain>
        <tissue evidence="11">Kidney and liver</tissue>
    </source>
</reference>
<feature type="region of interest" description="Disordered" evidence="8">
    <location>
        <begin position="41"/>
        <end position="121"/>
    </location>
</feature>
<accession>A0A8J6FES3</accession>
<comment type="caution">
    <text evidence="7">Lacks conserved residue(s) required for the propagation of feature annotation.</text>
</comment>
<evidence type="ECO:0000313" key="12">
    <source>
        <dbReference type="Proteomes" id="UP000770717"/>
    </source>
</evidence>
<keyword evidence="5" id="KW-1015">Disulfide bond</keyword>
<dbReference type="GO" id="GO:0032926">
    <property type="term" value="P:negative regulation of activin receptor signaling pathway"/>
    <property type="evidence" value="ECO:0007669"/>
    <property type="project" value="UniProtKB-ARBA"/>
</dbReference>
<evidence type="ECO:0000256" key="7">
    <source>
        <dbReference type="PROSITE-ProRule" id="PRU00039"/>
    </source>
</evidence>
<gene>
    <name evidence="11" type="ORF">GDO78_006861</name>
</gene>
<dbReference type="EMBL" id="WNTK01000003">
    <property type="protein sequence ID" value="KAG9486702.1"/>
    <property type="molecule type" value="Genomic_DNA"/>
</dbReference>
<feature type="transmembrane region" description="Helical" evidence="9">
    <location>
        <begin position="275"/>
        <end position="293"/>
    </location>
</feature>